<dbReference type="PANTHER" id="PTHR30329">
    <property type="entry name" value="STATOR ELEMENT OF FLAGELLAR MOTOR COMPLEX"/>
    <property type="match status" value="1"/>
</dbReference>
<dbReference type="AlphaFoldDB" id="A0A2G6JSK4"/>
<dbReference type="Pfam" id="PF18393">
    <property type="entry name" value="MotY_N"/>
    <property type="match status" value="1"/>
</dbReference>
<feature type="domain" description="OmpA-like" evidence="3">
    <location>
        <begin position="171"/>
        <end position="287"/>
    </location>
</feature>
<dbReference type="STRING" id="207954.MED92_02324"/>
<keyword evidence="4" id="KW-0966">Cell projection</keyword>
<dbReference type="EMBL" id="PDSH01000004">
    <property type="protein sequence ID" value="PIE25499.1"/>
    <property type="molecule type" value="Genomic_DNA"/>
</dbReference>
<keyword evidence="4" id="KW-0282">Flagellum</keyword>
<keyword evidence="2" id="KW-0732">Signal</keyword>
<evidence type="ECO:0000313" key="4">
    <source>
        <dbReference type="EMBL" id="PIE25499.1"/>
    </source>
</evidence>
<dbReference type="InterPro" id="IPR006665">
    <property type="entry name" value="OmpA-like"/>
</dbReference>
<dbReference type="PANTHER" id="PTHR30329:SF17">
    <property type="entry name" value="LIPOPROTEIN YFIB-RELATED"/>
    <property type="match status" value="1"/>
</dbReference>
<keyword evidence="1" id="KW-0472">Membrane</keyword>
<dbReference type="Gene3D" id="3.30.1330.60">
    <property type="entry name" value="OmpA-like domain"/>
    <property type="match status" value="1"/>
</dbReference>
<dbReference type="GO" id="GO:0016020">
    <property type="term" value="C:membrane"/>
    <property type="evidence" value="ECO:0007669"/>
    <property type="project" value="UniProtKB-UniRule"/>
</dbReference>
<dbReference type="PRINTS" id="PR01023">
    <property type="entry name" value="NAFLGMOTY"/>
</dbReference>
<dbReference type="InterPro" id="IPR050330">
    <property type="entry name" value="Bact_OuterMem_StrucFunc"/>
</dbReference>
<comment type="caution">
    <text evidence="4">The sequence shown here is derived from an EMBL/GenBank/DDBJ whole genome shotgun (WGS) entry which is preliminary data.</text>
</comment>
<dbReference type="InterPro" id="IPR036737">
    <property type="entry name" value="OmpA-like_sf"/>
</dbReference>
<sequence>MLVRFIVGLVLPLVFLSSQAFSQTFRSSIDDSKWELEASKFSCRLSQGIPFFGAAEFEREAGEDLTFTLKPTENIHFSAGAQLIAEGAPWQPGVAPDSIGTYKPQARTGYLRVESKQAKQMLAALYKGMMPTFTSPRWYETDESLRVAVSAVNFQSAYGEYVACTAGLLPVNFRQVARTAVLFPSAQWRLSDASRDRLDLIALYVKNDNSVKGIYVDGHSDSQGRRLMNRDMSKRRAEEVTAYLISIGIDPNMITTRYHGERYPVVPNNSKKNRDRNRRVTIRLERD</sequence>
<dbReference type="CDD" id="cd07185">
    <property type="entry name" value="OmpA_C-like"/>
    <property type="match status" value="1"/>
</dbReference>
<evidence type="ECO:0000256" key="2">
    <source>
        <dbReference type="SAM" id="SignalP"/>
    </source>
</evidence>
<keyword evidence="4" id="KW-0969">Cilium</keyword>
<dbReference type="SUPFAM" id="SSF103088">
    <property type="entry name" value="OmpA-like"/>
    <property type="match status" value="1"/>
</dbReference>
<feature type="signal peptide" evidence="2">
    <location>
        <begin position="1"/>
        <end position="22"/>
    </location>
</feature>
<reference evidence="4 5" key="1">
    <citation type="submission" date="2017-10" db="EMBL/GenBank/DDBJ databases">
        <title>Novel microbial diversity and functional potential in the marine mammal oral microbiome.</title>
        <authorList>
            <person name="Dudek N.K."/>
            <person name="Sun C.L."/>
            <person name="Burstein D."/>
            <person name="Kantor R.S."/>
            <person name="Aliaga Goltsman D.S."/>
            <person name="Bik E.M."/>
            <person name="Thomas B.C."/>
            <person name="Banfield J.F."/>
            <person name="Relman D.A."/>
        </authorList>
    </citation>
    <scope>NUCLEOTIDE SEQUENCE [LARGE SCALE GENOMIC DNA]</scope>
    <source>
        <strain evidence="4">DOLJORAL78_47_21</strain>
    </source>
</reference>
<accession>A0A2G6JSK4</accession>
<organism evidence="4 5">
    <name type="scientific">Neptuniibacter caesariensis</name>
    <dbReference type="NCBI Taxonomy" id="207954"/>
    <lineage>
        <taxon>Bacteria</taxon>
        <taxon>Pseudomonadati</taxon>
        <taxon>Pseudomonadota</taxon>
        <taxon>Gammaproteobacteria</taxon>
        <taxon>Oceanospirillales</taxon>
        <taxon>Oceanospirillaceae</taxon>
        <taxon>Neptuniibacter</taxon>
    </lineage>
</organism>
<dbReference type="Gene3D" id="2.60.40.2540">
    <property type="match status" value="1"/>
</dbReference>
<evidence type="ECO:0000313" key="5">
    <source>
        <dbReference type="Proteomes" id="UP000243469"/>
    </source>
</evidence>
<dbReference type="InterPro" id="IPR041544">
    <property type="entry name" value="MotY_N"/>
</dbReference>
<dbReference type="Proteomes" id="UP000243469">
    <property type="component" value="Unassembled WGS sequence"/>
</dbReference>
<gene>
    <name evidence="4" type="ORF">CSA60_00345</name>
</gene>
<protein>
    <submittedName>
        <fullName evidence="4">Flagellar protein MotY</fullName>
    </submittedName>
</protein>
<evidence type="ECO:0000259" key="3">
    <source>
        <dbReference type="PROSITE" id="PS51123"/>
    </source>
</evidence>
<evidence type="ECO:0000256" key="1">
    <source>
        <dbReference type="PROSITE-ProRule" id="PRU00473"/>
    </source>
</evidence>
<proteinExistence type="predicted"/>
<dbReference type="Pfam" id="PF00691">
    <property type="entry name" value="OmpA"/>
    <property type="match status" value="1"/>
</dbReference>
<feature type="chain" id="PRO_5013962920" evidence="2">
    <location>
        <begin position="23"/>
        <end position="287"/>
    </location>
</feature>
<dbReference type="PROSITE" id="PS51123">
    <property type="entry name" value="OMPA_2"/>
    <property type="match status" value="1"/>
</dbReference>
<name>A0A2G6JSK4_NEPCE</name>